<dbReference type="EMBL" id="CYGY02000125">
    <property type="protein sequence ID" value="SIT51602.1"/>
    <property type="molecule type" value="Genomic_DNA"/>
</dbReference>
<sequence>MPGTDHWHAKQETHVRLPGGRWARPGDVPCATSSWSGLNVTLHQRVAVCIEGQSTASKGLRGAARDLGRGPHRLPAAREATPSGFQNA</sequence>
<accession>A0A1N7SVV2</accession>
<evidence type="ECO:0000256" key="1">
    <source>
        <dbReference type="SAM" id="MobiDB-lite"/>
    </source>
</evidence>
<reference evidence="2" key="1">
    <citation type="submission" date="2016-12" db="EMBL/GenBank/DDBJ databases">
        <authorList>
            <person name="Moulin L."/>
        </authorList>
    </citation>
    <scope>NUCLEOTIDE SEQUENCE [LARGE SCALE GENOMIC DNA]</scope>
    <source>
        <strain evidence="2">STM 7183</strain>
    </source>
</reference>
<feature type="region of interest" description="Disordered" evidence="1">
    <location>
        <begin position="53"/>
        <end position="88"/>
    </location>
</feature>
<dbReference type="Proteomes" id="UP000195569">
    <property type="component" value="Unassembled WGS sequence"/>
</dbReference>
<keyword evidence="3" id="KW-1185">Reference proteome</keyword>
<proteinExistence type="predicted"/>
<dbReference type="AlphaFoldDB" id="A0A1N7SVV2"/>
<evidence type="ECO:0000313" key="3">
    <source>
        <dbReference type="Proteomes" id="UP000195569"/>
    </source>
</evidence>
<name>A0A1N7SVV2_9BURK</name>
<feature type="region of interest" description="Disordered" evidence="1">
    <location>
        <begin position="1"/>
        <end position="24"/>
    </location>
</feature>
<protein>
    <submittedName>
        <fullName evidence="2">Uncharacterized protein</fullName>
    </submittedName>
</protein>
<comment type="caution">
    <text evidence="2">The sequence shown here is derived from an EMBL/GenBank/DDBJ whole genome shotgun (WGS) entry which is preliminary data.</text>
</comment>
<feature type="compositionally biased region" description="Basic and acidic residues" evidence="1">
    <location>
        <begin position="1"/>
        <end position="15"/>
    </location>
</feature>
<organism evidence="2 3">
    <name type="scientific">Paraburkholderia piptadeniae</name>
    <dbReference type="NCBI Taxonomy" id="1701573"/>
    <lineage>
        <taxon>Bacteria</taxon>
        <taxon>Pseudomonadati</taxon>
        <taxon>Pseudomonadota</taxon>
        <taxon>Betaproteobacteria</taxon>
        <taxon>Burkholderiales</taxon>
        <taxon>Burkholderiaceae</taxon>
        <taxon>Paraburkholderia</taxon>
    </lineage>
</organism>
<gene>
    <name evidence="2" type="ORF">BN2476_1250001</name>
</gene>
<evidence type="ECO:0000313" key="2">
    <source>
        <dbReference type="EMBL" id="SIT51602.1"/>
    </source>
</evidence>